<evidence type="ECO:0000313" key="2">
    <source>
        <dbReference type="EMBL" id="KAF9052534.1"/>
    </source>
</evidence>
<keyword evidence="3" id="KW-1185">Reference proteome</keyword>
<dbReference type="Proteomes" id="UP000772434">
    <property type="component" value="Unassembled WGS sequence"/>
</dbReference>
<dbReference type="OrthoDB" id="3013454at2759"/>
<accession>A0A9P5P7C3</accession>
<reference evidence="2" key="1">
    <citation type="submission" date="2020-11" db="EMBL/GenBank/DDBJ databases">
        <authorList>
            <consortium name="DOE Joint Genome Institute"/>
            <person name="Ahrendt S."/>
            <person name="Riley R."/>
            <person name="Andreopoulos W."/>
            <person name="Labutti K."/>
            <person name="Pangilinan J."/>
            <person name="Ruiz-Duenas F.J."/>
            <person name="Barrasa J.M."/>
            <person name="Sanchez-Garcia M."/>
            <person name="Camarero S."/>
            <person name="Miyauchi S."/>
            <person name="Serrano A."/>
            <person name="Linde D."/>
            <person name="Babiker R."/>
            <person name="Drula E."/>
            <person name="Ayuso-Fernandez I."/>
            <person name="Pacheco R."/>
            <person name="Padilla G."/>
            <person name="Ferreira P."/>
            <person name="Barriuso J."/>
            <person name="Kellner H."/>
            <person name="Castanera R."/>
            <person name="Alfaro M."/>
            <person name="Ramirez L."/>
            <person name="Pisabarro A.G."/>
            <person name="Kuo A."/>
            <person name="Tritt A."/>
            <person name="Lipzen A."/>
            <person name="He G."/>
            <person name="Yan M."/>
            <person name="Ng V."/>
            <person name="Cullen D."/>
            <person name="Martin F."/>
            <person name="Rosso M.-N."/>
            <person name="Henrissat B."/>
            <person name="Hibbett D."/>
            <person name="Martinez A.T."/>
            <person name="Grigoriev I.V."/>
        </authorList>
    </citation>
    <scope>NUCLEOTIDE SEQUENCE</scope>
    <source>
        <strain evidence="2">AH 40177</strain>
    </source>
</reference>
<name>A0A9P5P7C3_9AGAR</name>
<evidence type="ECO:0000313" key="3">
    <source>
        <dbReference type="Proteomes" id="UP000772434"/>
    </source>
</evidence>
<dbReference type="Pfam" id="PF24764">
    <property type="entry name" value="rva_4"/>
    <property type="match status" value="1"/>
</dbReference>
<feature type="domain" description="Integrase core" evidence="1">
    <location>
        <begin position="3"/>
        <end position="90"/>
    </location>
</feature>
<dbReference type="InterPro" id="IPR058913">
    <property type="entry name" value="Integrase_dom_put"/>
</dbReference>
<feature type="non-terminal residue" evidence="2">
    <location>
        <position position="258"/>
    </location>
</feature>
<gene>
    <name evidence="2" type="ORF">BDP27DRAFT_1242717</name>
</gene>
<dbReference type="EMBL" id="JADNRY010000455">
    <property type="protein sequence ID" value="KAF9052534.1"/>
    <property type="molecule type" value="Genomic_DNA"/>
</dbReference>
<protein>
    <recommendedName>
        <fullName evidence="1">Integrase core domain-containing protein</fullName>
    </recommendedName>
</protein>
<comment type="caution">
    <text evidence="2">The sequence shown here is derived from an EMBL/GenBank/DDBJ whole genome shotgun (WGS) entry which is preliminary data.</text>
</comment>
<sequence>STSSTRIERIWVEVGSQFARAWRAFFLRLERLHGLSRTEPHHLWLIHTLFLSSINEDCEAFMENWNSHPISKKGHNKSPNDIRLLGQLKHGVYSDPHNGIHPEILHYYGARDIEDDNEARNIAMDQIRQEQQSNYRHQPVPVPKHESPFMNQPEEIDLFADTFKGLKESDFIPPNYHLRPEEWGDDGYEAFEEIPYGTRGNRRLKVPLPAEIWLPRAVQWMRCLHIMDYIHRSTPSVVDNRILYFCLLYLLLVPVTPK</sequence>
<evidence type="ECO:0000259" key="1">
    <source>
        <dbReference type="Pfam" id="PF24764"/>
    </source>
</evidence>
<proteinExistence type="predicted"/>
<dbReference type="AlphaFoldDB" id="A0A9P5P7C3"/>
<organism evidence="2 3">
    <name type="scientific">Rhodocollybia butyracea</name>
    <dbReference type="NCBI Taxonomy" id="206335"/>
    <lineage>
        <taxon>Eukaryota</taxon>
        <taxon>Fungi</taxon>
        <taxon>Dikarya</taxon>
        <taxon>Basidiomycota</taxon>
        <taxon>Agaricomycotina</taxon>
        <taxon>Agaricomycetes</taxon>
        <taxon>Agaricomycetidae</taxon>
        <taxon>Agaricales</taxon>
        <taxon>Marasmiineae</taxon>
        <taxon>Omphalotaceae</taxon>
        <taxon>Rhodocollybia</taxon>
    </lineage>
</organism>